<dbReference type="EMBL" id="MFKF01000079">
    <property type="protein sequence ID" value="OGG55423.1"/>
    <property type="molecule type" value="Genomic_DNA"/>
</dbReference>
<dbReference type="Proteomes" id="UP000178606">
    <property type="component" value="Unassembled WGS sequence"/>
</dbReference>
<accession>A0A1F6D1V6</accession>
<protein>
    <recommendedName>
        <fullName evidence="3">ABM domain-containing protein</fullName>
    </recommendedName>
</protein>
<evidence type="ECO:0000313" key="2">
    <source>
        <dbReference type="Proteomes" id="UP000178606"/>
    </source>
</evidence>
<comment type="caution">
    <text evidence="1">The sequence shown here is derived from an EMBL/GenBank/DDBJ whole genome shotgun (WGS) entry which is preliminary data.</text>
</comment>
<evidence type="ECO:0008006" key="3">
    <source>
        <dbReference type="Google" id="ProtNLM"/>
    </source>
</evidence>
<evidence type="ECO:0000313" key="1">
    <source>
        <dbReference type="EMBL" id="OGG55423.1"/>
    </source>
</evidence>
<gene>
    <name evidence="1" type="ORF">A3F84_05990</name>
</gene>
<dbReference type="AlphaFoldDB" id="A0A1F6D1V6"/>
<name>A0A1F6D1V6_HANXR</name>
<sequence length="107" mass="12322">MLRNIHFFNIKPGADERRILHLLDNDLAEHARGFGCIERRTWKLLDARSGGQPAPSAMYMNEALWPSQQKADEWTRAERPEEIKKAFAEVLNGIEVEKTVRYVDAEG</sequence>
<reference evidence="1 2" key="1">
    <citation type="journal article" date="2016" name="Nat. Commun.">
        <title>Thousands of microbial genomes shed light on interconnected biogeochemical processes in an aquifer system.</title>
        <authorList>
            <person name="Anantharaman K."/>
            <person name="Brown C.T."/>
            <person name="Hug L.A."/>
            <person name="Sharon I."/>
            <person name="Castelle C.J."/>
            <person name="Probst A.J."/>
            <person name="Thomas B.C."/>
            <person name="Singh A."/>
            <person name="Wilkins M.J."/>
            <person name="Karaoz U."/>
            <person name="Brodie E.L."/>
            <person name="Williams K.H."/>
            <person name="Hubbard S.S."/>
            <person name="Banfield J.F."/>
        </authorList>
    </citation>
    <scope>NUCLEOTIDE SEQUENCE [LARGE SCALE GENOMIC DNA]</scope>
    <source>
        <strain evidence="2">RIFCSPLOWO2_12_FULL_64_10</strain>
    </source>
</reference>
<proteinExistence type="predicted"/>
<organism evidence="1 2">
    <name type="scientific">Handelsmanbacteria sp. (strain RIFCSPLOWO2_12_FULL_64_10)</name>
    <dbReference type="NCBI Taxonomy" id="1817868"/>
    <lineage>
        <taxon>Bacteria</taxon>
        <taxon>Candidatus Handelsmaniibacteriota</taxon>
    </lineage>
</organism>